<reference evidence="1 2" key="2">
    <citation type="journal article" date="2017" name="Antonie Van Leeuwenhoek">
        <title>Rhizobium rhizosphaerae sp. nov., a novel species isolated from rice rhizosphere.</title>
        <authorList>
            <person name="Zhao J.J."/>
            <person name="Zhang J."/>
            <person name="Zhang R.J."/>
            <person name="Zhang C.W."/>
            <person name="Yin H.Q."/>
            <person name="Zhang X.X."/>
        </authorList>
    </citation>
    <scope>NUCLEOTIDE SEQUENCE [LARGE SCALE GENOMIC DNA]</scope>
    <source>
        <strain evidence="1 2">ACAM 611</strain>
    </source>
</reference>
<gene>
    <name evidence="1" type="ORF">GPUN_2631</name>
</gene>
<protein>
    <submittedName>
        <fullName evidence="1">Uncharacterized protein</fullName>
    </submittedName>
</protein>
<name>H5TEL9_9ALTE</name>
<dbReference type="STRING" id="56804.BAE46_04440"/>
<proteinExistence type="predicted"/>
<keyword evidence="2" id="KW-1185">Reference proteome</keyword>
<dbReference type="AlphaFoldDB" id="H5TEL9"/>
<sequence>MDLFIIKVGCPFSTSKDDPHELYVILRTNFALAKRLMDVLLNVFTNVVMVTLVTTEQNILETIYALVRMAM</sequence>
<comment type="caution">
    <text evidence="1">The sequence shown here is derived from an EMBL/GenBank/DDBJ whole genome shotgun (WGS) entry which is preliminary data.</text>
</comment>
<dbReference type="EMBL" id="BAET01000031">
    <property type="protein sequence ID" value="GAB56746.1"/>
    <property type="molecule type" value="Genomic_DNA"/>
</dbReference>
<organism evidence="1 2">
    <name type="scientific">Glaciecola punicea ACAM 611</name>
    <dbReference type="NCBI Taxonomy" id="1121923"/>
    <lineage>
        <taxon>Bacteria</taxon>
        <taxon>Pseudomonadati</taxon>
        <taxon>Pseudomonadota</taxon>
        <taxon>Gammaproteobacteria</taxon>
        <taxon>Alteromonadales</taxon>
        <taxon>Alteromonadaceae</taxon>
        <taxon>Glaciecola</taxon>
    </lineage>
</organism>
<evidence type="ECO:0000313" key="2">
    <source>
        <dbReference type="Proteomes" id="UP000053586"/>
    </source>
</evidence>
<accession>H5TEL9</accession>
<dbReference type="Proteomes" id="UP000053586">
    <property type="component" value="Unassembled WGS sequence"/>
</dbReference>
<evidence type="ECO:0000313" key="1">
    <source>
        <dbReference type="EMBL" id="GAB56746.1"/>
    </source>
</evidence>
<reference evidence="1 2" key="1">
    <citation type="journal article" date="2012" name="J. Bacteriol.">
        <title>Genome sequence of proteorhodopsin-containing sea ice bacterium Glaciecola punicea ACAM 611T.</title>
        <authorList>
            <person name="Qin Q.-L."/>
            <person name="Xie B.-B."/>
            <person name="Shu Y.-L."/>
            <person name="Rong J.-C."/>
            <person name="Zhao D.-L."/>
            <person name="Zhang X.-Y."/>
            <person name="Chen X.-L."/>
            <person name="Zhou B.-C."/>
            <person name="Zhanga Y.-Z."/>
        </authorList>
    </citation>
    <scope>NUCLEOTIDE SEQUENCE [LARGE SCALE GENOMIC DNA]</scope>
    <source>
        <strain evidence="1 2">ACAM 611</strain>
    </source>
</reference>